<dbReference type="PANTHER" id="PTHR10721">
    <property type="entry name" value="MITOCHONDRIAL IMPORT INNER MEMBRANE TRANSLOCASE SUBUNIT TIM44"/>
    <property type="match status" value="1"/>
</dbReference>
<keyword evidence="7" id="KW-0175">Coiled coil</keyword>
<dbReference type="InterPro" id="IPR039544">
    <property type="entry name" value="Tim44-like"/>
</dbReference>
<feature type="region of interest" description="Disordered" evidence="8">
    <location>
        <begin position="251"/>
        <end position="277"/>
    </location>
</feature>
<keyword evidence="6 9" id="KW-0472">Membrane</keyword>
<dbReference type="GO" id="GO:0005743">
    <property type="term" value="C:mitochondrial inner membrane"/>
    <property type="evidence" value="ECO:0007669"/>
    <property type="project" value="UniProtKB-SubCell"/>
</dbReference>
<dbReference type="Proteomes" id="UP000636800">
    <property type="component" value="Chromosome 5"/>
</dbReference>
<dbReference type="OrthoDB" id="10265990at2759"/>
<dbReference type="EMBL" id="JADCNL010000005">
    <property type="protein sequence ID" value="KAG0481329.1"/>
    <property type="molecule type" value="Genomic_DNA"/>
</dbReference>
<keyword evidence="9" id="KW-0812">Transmembrane</keyword>
<evidence type="ECO:0000256" key="9">
    <source>
        <dbReference type="SAM" id="Phobius"/>
    </source>
</evidence>
<dbReference type="GO" id="GO:0051087">
    <property type="term" value="F:protein-folding chaperone binding"/>
    <property type="evidence" value="ECO:0007669"/>
    <property type="project" value="TreeGrafter"/>
</dbReference>
<feature type="coiled-coil region" evidence="7">
    <location>
        <begin position="163"/>
        <end position="190"/>
    </location>
</feature>
<evidence type="ECO:0000256" key="4">
    <source>
        <dbReference type="ARBA" id="ARBA00022946"/>
    </source>
</evidence>
<feature type="compositionally biased region" description="Low complexity" evidence="8">
    <location>
        <begin position="336"/>
        <end position="345"/>
    </location>
</feature>
<evidence type="ECO:0000313" key="13">
    <source>
        <dbReference type="Proteomes" id="UP000636800"/>
    </source>
</evidence>
<feature type="compositionally biased region" description="Basic and acidic residues" evidence="8">
    <location>
        <begin position="266"/>
        <end position="277"/>
    </location>
</feature>
<accession>A0A835V1E4</accession>
<evidence type="ECO:0000256" key="5">
    <source>
        <dbReference type="ARBA" id="ARBA00023128"/>
    </source>
</evidence>
<keyword evidence="4" id="KW-0809">Transit peptide</keyword>
<dbReference type="Pfam" id="PF04280">
    <property type="entry name" value="Tim44"/>
    <property type="match status" value="1"/>
</dbReference>
<organism evidence="12 14">
    <name type="scientific">Vanilla planifolia</name>
    <name type="common">Vanilla</name>
    <dbReference type="NCBI Taxonomy" id="51239"/>
    <lineage>
        <taxon>Eukaryota</taxon>
        <taxon>Viridiplantae</taxon>
        <taxon>Streptophyta</taxon>
        <taxon>Embryophyta</taxon>
        <taxon>Tracheophyta</taxon>
        <taxon>Spermatophyta</taxon>
        <taxon>Magnoliopsida</taxon>
        <taxon>Liliopsida</taxon>
        <taxon>Asparagales</taxon>
        <taxon>Orchidaceae</taxon>
        <taxon>Vanilloideae</taxon>
        <taxon>Vanilleae</taxon>
        <taxon>Vanilla</taxon>
    </lineage>
</organism>
<keyword evidence="9" id="KW-1133">Transmembrane helix</keyword>
<feature type="transmembrane region" description="Helical" evidence="9">
    <location>
        <begin position="25"/>
        <end position="52"/>
    </location>
</feature>
<evidence type="ECO:0000256" key="6">
    <source>
        <dbReference type="ARBA" id="ARBA00023136"/>
    </source>
</evidence>
<protein>
    <recommendedName>
        <fullName evidence="10">Tim44-like domain-containing protein</fullName>
    </recommendedName>
</protein>
<dbReference type="SUPFAM" id="SSF54427">
    <property type="entry name" value="NTF2-like"/>
    <property type="match status" value="1"/>
</dbReference>
<evidence type="ECO:0000256" key="7">
    <source>
        <dbReference type="SAM" id="Coils"/>
    </source>
</evidence>
<dbReference type="Proteomes" id="UP000639772">
    <property type="component" value="Unassembled WGS sequence"/>
</dbReference>
<evidence type="ECO:0000313" key="11">
    <source>
        <dbReference type="EMBL" id="KAG0481329.1"/>
    </source>
</evidence>
<dbReference type="SMART" id="SM00978">
    <property type="entry name" value="Tim44"/>
    <property type="match status" value="1"/>
</dbReference>
<gene>
    <name evidence="12" type="ORF">HPP92_011843</name>
    <name evidence="11" type="ORF">HPP92_012187</name>
</gene>
<dbReference type="Gene3D" id="3.10.450.240">
    <property type="match status" value="1"/>
</dbReference>
<feature type="domain" description="Tim44-like" evidence="10">
    <location>
        <begin position="428"/>
        <end position="580"/>
    </location>
</feature>
<comment type="caution">
    <text evidence="12">The sequence shown here is derived from an EMBL/GenBank/DDBJ whole genome shotgun (WGS) entry which is preliminary data.</text>
</comment>
<sequence length="587" mass="65619">MKYLNTCLLQAHVRTRRRATWSTRLVLYLVRPYTSLLVLAVLRLAMMALMFASQSKILAPANIRVLNSSASMLGHAANSPCRRAPLYLASTSLPPAVSSCASSAITADFHTGTSGDGELKYNGNVQGTVLQHLSSANFKGGKRRHFSVFSEFSKQLRGEAKSNSEFQRSIKDLNEKLGVLKEDLKARTKRTGETLHRSVDDVWTEVEATPKKVATNMKEKLATAKEEVKETFGLGKQGTFGSSYTNAEFSSTIEDGNATKTSEGPGRSEARNSQKQEEEIGSFFSKFRATLSFASPKAALAAQKLKEMKILELARKGYDTLKDELSSSPSKRRTRYTVTSTSSEPRSTRTDMVITSSKQSPLGEKWEAFKRKVQSHSIYKRVKGLSEPVVNKGQEIAEDVRETLETSDHPLVHKIVDLNEAVFGENATALSFKEIRRRDLNFSLPDFVQEVQEMIRPVLTAYYKGDIETLKKTCSPEVIERCKGERMANESQGIYFDNKILHISEIDVRETKLMGSTPIIVLAFQTQQIYCVRDRHGSITSGGQDTIQTVYYGWAMQLVDPEELGEGAFYPVWRLREMQQLGVKALI</sequence>
<keyword evidence="13" id="KW-1185">Reference proteome</keyword>
<comment type="subcellular location">
    <subcellularLocation>
        <location evidence="1">Mitochondrion inner membrane</location>
    </subcellularLocation>
</comment>
<dbReference type="InterPro" id="IPR007379">
    <property type="entry name" value="Tim44-like_dom"/>
</dbReference>
<proteinExistence type="inferred from homology"/>
<feature type="compositionally biased region" description="Polar residues" evidence="8">
    <location>
        <begin position="251"/>
        <end position="262"/>
    </location>
</feature>
<keyword evidence="3" id="KW-0999">Mitochondrion inner membrane</keyword>
<dbReference type="PANTHER" id="PTHR10721:SF1">
    <property type="entry name" value="MITOCHONDRIAL IMPORT INNER MEMBRANE TRANSLOCASE SUBUNIT TIM44"/>
    <property type="match status" value="1"/>
</dbReference>
<evidence type="ECO:0000259" key="10">
    <source>
        <dbReference type="SMART" id="SM00978"/>
    </source>
</evidence>
<keyword evidence="5" id="KW-0496">Mitochondrion</keyword>
<evidence type="ECO:0000256" key="1">
    <source>
        <dbReference type="ARBA" id="ARBA00004273"/>
    </source>
</evidence>
<reference evidence="13 14" key="1">
    <citation type="journal article" date="2020" name="Nat. Food">
        <title>A phased Vanilla planifolia genome enables genetic improvement of flavour and production.</title>
        <authorList>
            <person name="Hasing T."/>
            <person name="Tang H."/>
            <person name="Brym M."/>
            <person name="Khazi F."/>
            <person name="Huang T."/>
            <person name="Chambers A.H."/>
        </authorList>
    </citation>
    <scope>NUCLEOTIDE SEQUENCE [LARGE SCALE GENOMIC DNA]</scope>
    <source>
        <tissue evidence="12">Leaf</tissue>
    </source>
</reference>
<evidence type="ECO:0000313" key="14">
    <source>
        <dbReference type="Proteomes" id="UP000639772"/>
    </source>
</evidence>
<dbReference type="InterPro" id="IPR032710">
    <property type="entry name" value="NTF2-like_dom_sf"/>
</dbReference>
<feature type="region of interest" description="Disordered" evidence="8">
    <location>
        <begin position="322"/>
        <end position="357"/>
    </location>
</feature>
<dbReference type="GO" id="GO:0030150">
    <property type="term" value="P:protein import into mitochondrial matrix"/>
    <property type="evidence" value="ECO:0007669"/>
    <property type="project" value="TreeGrafter"/>
</dbReference>
<evidence type="ECO:0000256" key="8">
    <source>
        <dbReference type="SAM" id="MobiDB-lite"/>
    </source>
</evidence>
<evidence type="ECO:0000256" key="3">
    <source>
        <dbReference type="ARBA" id="ARBA00022792"/>
    </source>
</evidence>
<dbReference type="AlphaFoldDB" id="A0A835V1E4"/>
<evidence type="ECO:0000256" key="2">
    <source>
        <dbReference type="ARBA" id="ARBA00009597"/>
    </source>
</evidence>
<comment type="similarity">
    <text evidence="2">Belongs to the Tim44 family.</text>
</comment>
<dbReference type="EMBL" id="JADCNM010000005">
    <property type="protein sequence ID" value="KAG0483759.1"/>
    <property type="molecule type" value="Genomic_DNA"/>
</dbReference>
<evidence type="ECO:0000313" key="12">
    <source>
        <dbReference type="EMBL" id="KAG0483759.1"/>
    </source>
</evidence>
<name>A0A835V1E4_VANPL</name>